<dbReference type="KEGG" id="ang:An14g06940"/>
<evidence type="ECO:0000256" key="7">
    <source>
        <dbReference type="SAM" id="MobiDB-lite"/>
    </source>
</evidence>
<dbReference type="PROSITE" id="PS50048">
    <property type="entry name" value="ZN2_CY6_FUNGAL_2"/>
    <property type="match status" value="1"/>
</dbReference>
<evidence type="ECO:0000259" key="8">
    <source>
        <dbReference type="PROSITE" id="PS50048"/>
    </source>
</evidence>
<feature type="region of interest" description="Disordered" evidence="7">
    <location>
        <begin position="548"/>
        <end position="594"/>
    </location>
</feature>
<organism evidence="9">
    <name type="scientific">Aspergillus niger</name>
    <dbReference type="NCBI Taxonomy" id="5061"/>
    <lineage>
        <taxon>Eukaryota</taxon>
        <taxon>Fungi</taxon>
        <taxon>Dikarya</taxon>
        <taxon>Ascomycota</taxon>
        <taxon>Pezizomycotina</taxon>
        <taxon>Eurotiomycetes</taxon>
        <taxon>Eurotiomycetidae</taxon>
        <taxon>Eurotiales</taxon>
        <taxon>Aspergillaceae</taxon>
        <taxon>Aspergillus</taxon>
        <taxon>Aspergillus subgen. Circumdati</taxon>
    </lineage>
</organism>
<dbReference type="GO" id="GO:0009893">
    <property type="term" value="P:positive regulation of metabolic process"/>
    <property type="evidence" value="ECO:0007669"/>
    <property type="project" value="UniProtKB-ARBA"/>
</dbReference>
<dbReference type="InterPro" id="IPR036864">
    <property type="entry name" value="Zn2-C6_fun-type_DNA-bd_sf"/>
</dbReference>
<reference evidence="9" key="2">
    <citation type="submission" date="2025-08" db="UniProtKB">
        <authorList>
            <consortium name="RefSeq"/>
        </authorList>
    </citation>
    <scope>IDENTIFICATION</scope>
</reference>
<dbReference type="SUPFAM" id="SSF57701">
    <property type="entry name" value="Zn2/Cys6 DNA-binding domain"/>
    <property type="match status" value="1"/>
</dbReference>
<evidence type="ECO:0000256" key="4">
    <source>
        <dbReference type="ARBA" id="ARBA00023125"/>
    </source>
</evidence>
<proteinExistence type="predicted"/>
<reference evidence="9" key="1">
    <citation type="submission" date="2025-02" db="EMBL/GenBank/DDBJ databases">
        <authorList>
            <consortium name="NCBI Genome Project"/>
        </authorList>
    </citation>
    <scope>NUCLEOTIDE SEQUENCE</scope>
</reference>
<keyword evidence="2" id="KW-0862">Zinc</keyword>
<dbReference type="GO" id="GO:0005634">
    <property type="term" value="C:nucleus"/>
    <property type="evidence" value="ECO:0007669"/>
    <property type="project" value="UniProtKB-SubCell"/>
</dbReference>
<dbReference type="Gene3D" id="4.10.240.10">
    <property type="entry name" value="Zn(2)-C6 fungal-type DNA-binding domain"/>
    <property type="match status" value="1"/>
</dbReference>
<keyword evidence="6" id="KW-0539">Nucleus</keyword>
<protein>
    <recommendedName>
        <fullName evidence="8">Zn(2)-C6 fungal-type domain-containing protein</fullName>
    </recommendedName>
</protein>
<feature type="region of interest" description="Disordered" evidence="7">
    <location>
        <begin position="714"/>
        <end position="745"/>
    </location>
</feature>
<dbReference type="RefSeq" id="XP_059604705.1">
    <property type="nucleotide sequence ID" value="XM_059744383.1"/>
</dbReference>
<gene>
    <name evidence="9" type="ORF">An14g06940</name>
</gene>
<evidence type="ECO:0000256" key="2">
    <source>
        <dbReference type="ARBA" id="ARBA00022833"/>
    </source>
</evidence>
<evidence type="ECO:0000256" key="3">
    <source>
        <dbReference type="ARBA" id="ARBA00023015"/>
    </source>
</evidence>
<dbReference type="SMART" id="SM00066">
    <property type="entry name" value="GAL4"/>
    <property type="match status" value="1"/>
</dbReference>
<dbReference type="CDD" id="cd12148">
    <property type="entry name" value="fungal_TF_MHR"/>
    <property type="match status" value="1"/>
</dbReference>
<name>A0AAJ8BVL0_ASPNG</name>
<dbReference type="PANTHER" id="PTHR31845:SF38">
    <property type="entry name" value="TRANSCRIPTION FACTOR, PUTATIVE (AFU_ORTHOLOGUE AFUA_7G00410)-RELATED"/>
    <property type="match status" value="1"/>
</dbReference>
<dbReference type="CDD" id="cd00067">
    <property type="entry name" value="GAL4"/>
    <property type="match status" value="1"/>
</dbReference>
<dbReference type="InterPro" id="IPR001138">
    <property type="entry name" value="Zn2Cys6_DnaBD"/>
</dbReference>
<dbReference type="GO" id="GO:0003677">
    <property type="term" value="F:DNA binding"/>
    <property type="evidence" value="ECO:0007669"/>
    <property type="project" value="UniProtKB-KW"/>
</dbReference>
<feature type="region of interest" description="Disordered" evidence="7">
    <location>
        <begin position="58"/>
        <end position="144"/>
    </location>
</feature>
<dbReference type="InterPro" id="IPR051089">
    <property type="entry name" value="prtT"/>
</dbReference>
<evidence type="ECO:0000256" key="1">
    <source>
        <dbReference type="ARBA" id="ARBA00004123"/>
    </source>
</evidence>
<sequence>MSETVPELRFRSGNVPTRYFKACRWCRKQKMRCDARNQVPCARCRAVGRDCILDPVESARRQSTRRSSPANRPVRRQQARSPWTEPHGFGSPSPREQDFSTSTTVQDVPITASLDSLPESTAAADLSSPGTAERHAPEHQQLSPNDMIAPVSVMHSMSVNLLGSSSIFMDNSSKADPKSDIIARGIISEERARVIKNFLALFDPIRDTFDSVRSRSLFCFSVIIYLASRAVMDLRSDTHLQRVLQDEAQRLAEDSFFERPTKVETVQGMILLAAYSEKTWFSTALILRTALDSGLEKSLDALLSQEDVPRSSLSASMEDRQSRMSIENAKTVDEIVLVELPAVMTRLQTWWNTWDEIHGNNAFHAGAFQRCSLKLMLNYARIFVLCASLARIQKLPSGAAEPNQESTGDKDVSHLWRALATTIMDQLDCFIQESAYRCQLTWAPTYPALTLAFVTTFALRIARWRPDLIDQDLLLERAQLICDFLKQPPYPDIHRTVSIFVNYGRALVASQRGHGEYCADVIKPSEQTNGQFSLGRGAYGVPVDVSTSSGMPSEQVNYPADAMTPQPEKERGAAGVPNAERTAPGRQLPARLPGPMEAPNWSMCMLVDAKSRKIARKCGKDLSGGYVRCSHCRSQPAITHPAGKLAHNMPLADQSPMGNVGSDPPSLGRLTQDRLFLSMKDGVALKPVLNPAPDRRRLRDALWPRCRTGPDAAVAEDEDSRLLIGPRRSTGGPDCGGLLSPKTFR</sequence>
<dbReference type="Pfam" id="PF00172">
    <property type="entry name" value="Zn_clus"/>
    <property type="match status" value="1"/>
</dbReference>
<evidence type="ECO:0000313" key="9">
    <source>
        <dbReference type="RefSeq" id="XP_059604705.1"/>
    </source>
</evidence>
<dbReference type="AlphaFoldDB" id="A0AAJ8BVL0"/>
<dbReference type="PANTHER" id="PTHR31845">
    <property type="entry name" value="FINGER DOMAIN PROTEIN, PUTATIVE-RELATED"/>
    <property type="match status" value="1"/>
</dbReference>
<accession>A0AAJ8BVL0</accession>
<keyword evidence="5" id="KW-0804">Transcription</keyword>
<dbReference type="GO" id="GO:0006355">
    <property type="term" value="P:regulation of DNA-templated transcription"/>
    <property type="evidence" value="ECO:0007669"/>
    <property type="project" value="UniProtKB-ARBA"/>
</dbReference>
<comment type="subcellular location">
    <subcellularLocation>
        <location evidence="1">Nucleus</location>
    </subcellularLocation>
</comment>
<dbReference type="PROSITE" id="PS00463">
    <property type="entry name" value="ZN2_CY6_FUNGAL_1"/>
    <property type="match status" value="1"/>
</dbReference>
<keyword evidence="3" id="KW-0805">Transcription regulation</keyword>
<feature type="domain" description="Zn(2)-C6 fungal-type" evidence="8">
    <location>
        <begin position="22"/>
        <end position="53"/>
    </location>
</feature>
<keyword evidence="4" id="KW-0238">DNA-binding</keyword>
<evidence type="ECO:0000256" key="5">
    <source>
        <dbReference type="ARBA" id="ARBA00023163"/>
    </source>
</evidence>
<dbReference type="VEuPathDB" id="FungiDB:An14g06940"/>
<evidence type="ECO:0000256" key="6">
    <source>
        <dbReference type="ARBA" id="ARBA00023242"/>
    </source>
</evidence>
<dbReference type="GeneID" id="4987552"/>